<dbReference type="Proteomes" id="UP000186406">
    <property type="component" value="Unassembled WGS sequence"/>
</dbReference>
<dbReference type="OrthoDB" id="5242510at2"/>
<evidence type="ECO:0000313" key="1">
    <source>
        <dbReference type="EMBL" id="SHO67514.1"/>
    </source>
</evidence>
<protein>
    <recommendedName>
        <fullName evidence="3">DUF3445 domain-containing protein</fullName>
    </recommendedName>
</protein>
<reference evidence="1 2" key="1">
    <citation type="submission" date="2016-12" db="EMBL/GenBank/DDBJ databases">
        <authorList>
            <person name="Song W.-J."/>
            <person name="Kurnit D.M."/>
        </authorList>
    </citation>
    <scope>NUCLEOTIDE SEQUENCE [LARGE SCALE GENOMIC DNA]</scope>
    <source>
        <strain evidence="1 2">DSM 19599</strain>
    </source>
</reference>
<dbReference type="EMBL" id="FRXO01000015">
    <property type="protein sequence ID" value="SHO67514.1"/>
    <property type="molecule type" value="Genomic_DNA"/>
</dbReference>
<organism evidence="1 2">
    <name type="scientific">Pseudoxanthobacter soli DSM 19599</name>
    <dbReference type="NCBI Taxonomy" id="1123029"/>
    <lineage>
        <taxon>Bacteria</taxon>
        <taxon>Pseudomonadati</taxon>
        <taxon>Pseudomonadota</taxon>
        <taxon>Alphaproteobacteria</taxon>
        <taxon>Hyphomicrobiales</taxon>
        <taxon>Segnochrobactraceae</taxon>
        <taxon>Pseudoxanthobacter</taxon>
    </lineage>
</organism>
<evidence type="ECO:0000313" key="2">
    <source>
        <dbReference type="Proteomes" id="UP000186406"/>
    </source>
</evidence>
<dbReference type="AlphaFoldDB" id="A0A1M7ZRH9"/>
<keyword evidence="2" id="KW-1185">Reference proteome</keyword>
<dbReference type="InterPro" id="IPR021848">
    <property type="entry name" value="HODM_asu-like"/>
</dbReference>
<gene>
    <name evidence="1" type="ORF">SAMN02745172_04195</name>
</gene>
<proteinExistence type="predicted"/>
<accession>A0A1M7ZRH9</accession>
<evidence type="ECO:0008006" key="3">
    <source>
        <dbReference type="Google" id="ProtNLM"/>
    </source>
</evidence>
<dbReference type="RefSeq" id="WP_073632407.1">
    <property type="nucleotide sequence ID" value="NZ_FRXO01000015.1"/>
</dbReference>
<dbReference type="Pfam" id="PF11927">
    <property type="entry name" value="HODM_asu-like"/>
    <property type="match status" value="1"/>
</dbReference>
<dbReference type="STRING" id="1123029.SAMN02745172_04195"/>
<sequence>MTDFAHTPYDGSRKPFSIGLQPVDLADWFLPDRLLVAYLDEKEDLIAHRPEAVWREEIETRAAQREVADLVAAHLVEIHPGLYRRAGEGVAVLPADRVVDLSDAAGPPLLQVSRLVQEDLCLMRKGAGGYRLAAASLCFPSSWSLAEKFGKTLDGLHEPVPHYAEQLAARMNRIFDSLRVGFPVWRMNWALNPDPELHHPESKNGPRDRAWTAGPDVVAARTFIRVERQTLRRLPESGDILFTIKIEIDPLTALARHPDGAALADSLKGQILALDEPQLAYKALTQHRDRVVAALDAVAARTRKAGEAPAEV</sequence>
<name>A0A1M7ZRH9_9HYPH</name>